<comment type="caution">
    <text evidence="1">The sequence shown here is derived from an EMBL/GenBank/DDBJ whole genome shotgun (WGS) entry which is preliminary data.</text>
</comment>
<evidence type="ECO:0000313" key="2">
    <source>
        <dbReference type="Proteomes" id="UP001054837"/>
    </source>
</evidence>
<gene>
    <name evidence="1" type="ORF">CDAR_116631</name>
</gene>
<keyword evidence="2" id="KW-1185">Reference proteome</keyword>
<reference evidence="1 2" key="1">
    <citation type="submission" date="2021-06" db="EMBL/GenBank/DDBJ databases">
        <title>Caerostris darwini draft genome.</title>
        <authorList>
            <person name="Kono N."/>
            <person name="Arakawa K."/>
        </authorList>
    </citation>
    <scope>NUCLEOTIDE SEQUENCE [LARGE SCALE GENOMIC DNA]</scope>
</reference>
<dbReference type="Proteomes" id="UP001054837">
    <property type="component" value="Unassembled WGS sequence"/>
</dbReference>
<dbReference type="EMBL" id="BPLQ01005517">
    <property type="protein sequence ID" value="GIY15314.1"/>
    <property type="molecule type" value="Genomic_DNA"/>
</dbReference>
<dbReference type="AlphaFoldDB" id="A0AAV4R2T1"/>
<name>A0AAV4R2T1_9ARAC</name>
<proteinExistence type="predicted"/>
<organism evidence="1 2">
    <name type="scientific">Caerostris darwini</name>
    <dbReference type="NCBI Taxonomy" id="1538125"/>
    <lineage>
        <taxon>Eukaryota</taxon>
        <taxon>Metazoa</taxon>
        <taxon>Ecdysozoa</taxon>
        <taxon>Arthropoda</taxon>
        <taxon>Chelicerata</taxon>
        <taxon>Arachnida</taxon>
        <taxon>Araneae</taxon>
        <taxon>Araneomorphae</taxon>
        <taxon>Entelegynae</taxon>
        <taxon>Araneoidea</taxon>
        <taxon>Araneidae</taxon>
        <taxon>Caerostris</taxon>
    </lineage>
</organism>
<sequence length="176" mass="20105">MMVTLSIIRKTNKWPLRQRNNNRTKTSGELNFRAIVSPGRSDTLQENGERHRPQGPWIIKDPEIHTRAPFGKLLSSRPHYLGRRFAEQRNNNRSETSGELNFRAIVFKGRSNTLQENGDWCVASQTPGPLDRKTSPNPCFFRKAIQFRAPLFGKEIRRMVMCVSTSLPLGEVGGWG</sequence>
<accession>A0AAV4R2T1</accession>
<evidence type="ECO:0000313" key="1">
    <source>
        <dbReference type="EMBL" id="GIY15314.1"/>
    </source>
</evidence>
<protein>
    <submittedName>
        <fullName evidence="1">Uncharacterized protein</fullName>
    </submittedName>
</protein>